<dbReference type="Proteomes" id="UP000472573">
    <property type="component" value="Unassembled WGS sequence"/>
</dbReference>
<evidence type="ECO:0000313" key="1">
    <source>
        <dbReference type="EMBL" id="KAF0412081.1"/>
    </source>
</evidence>
<dbReference type="EMBL" id="WENB01000014">
    <property type="protein sequence ID" value="KAF0412081.1"/>
    <property type="molecule type" value="Genomic_DNA"/>
</dbReference>
<proteinExistence type="predicted"/>
<accession>A0ABQ6XEB9</accession>
<keyword evidence="2" id="KW-1185">Reference proteome</keyword>
<organism evidence="1 2">
    <name type="scientific">Pediococcus pentosaceus</name>
    <dbReference type="NCBI Taxonomy" id="1255"/>
    <lineage>
        <taxon>Bacteria</taxon>
        <taxon>Bacillati</taxon>
        <taxon>Bacillota</taxon>
        <taxon>Bacilli</taxon>
        <taxon>Lactobacillales</taxon>
        <taxon>Lactobacillaceae</taxon>
        <taxon>Pediococcus</taxon>
    </lineage>
</organism>
<dbReference type="Pfam" id="PF10978">
    <property type="entry name" value="DUF2785"/>
    <property type="match status" value="1"/>
</dbReference>
<comment type="caution">
    <text evidence="1">The sequence shown here is derived from an EMBL/GenBank/DDBJ whole genome shotgun (WGS) entry which is preliminary data.</text>
</comment>
<gene>
    <name evidence="1" type="ORF">GBO79_10215</name>
</gene>
<name>A0ABQ6XEB9_PEDPE</name>
<reference evidence="2" key="2">
    <citation type="submission" date="2020-03" db="EMBL/GenBank/DDBJ databases">
        <title>SpeciesPrimer: A bioinformatics pipeline dedicated to the design of qPCR primers for the quantification of bacterial species.</title>
        <authorList>
            <person name="Dreier M."/>
            <person name="Berthoud H."/>
            <person name="Shani N."/>
            <person name="Wechsler D."/>
            <person name="Junier P."/>
        </authorList>
    </citation>
    <scope>NUCLEOTIDE SEQUENCE [LARGE SCALE GENOMIC DNA]</scope>
    <source>
        <strain evidence="2">FAM13073</strain>
    </source>
</reference>
<sequence>MAHAADALGEIAKHHYIKENDLIELLDVVNAKVLFSNSVYTHNEDERMALSVFNTINRGILSEQQVLNWIDNFKFQLDTQKKLESDLSGFYLKLNVRNFLYDLYFRLRYNNVGITLQKEIEKVLDSIRDF</sequence>
<evidence type="ECO:0000313" key="2">
    <source>
        <dbReference type="Proteomes" id="UP000472573"/>
    </source>
</evidence>
<dbReference type="InterPro" id="IPR021247">
    <property type="entry name" value="DUF2785"/>
</dbReference>
<reference evidence="1 2" key="1">
    <citation type="submission" date="2019-10" db="EMBL/GenBank/DDBJ databases">
        <authorList>
            <person name="Irmler S."/>
            <person name="Berthoud H."/>
            <person name="Roetschi A."/>
            <person name="Arias E."/>
            <person name="Shani N."/>
            <person name="Wuethrich D."/>
            <person name="Bruggmann R."/>
        </authorList>
    </citation>
    <scope>NUCLEOTIDE SEQUENCE [LARGE SCALE GENOMIC DNA]</scope>
    <source>
        <strain evidence="1 2">FAM13073</strain>
    </source>
</reference>
<protein>
    <submittedName>
        <fullName evidence="1">DUF2785 domain-containing protein</fullName>
    </submittedName>
</protein>